<dbReference type="GO" id="GO:0016787">
    <property type="term" value="F:hydrolase activity"/>
    <property type="evidence" value="ECO:0007669"/>
    <property type="project" value="UniProtKB-KW"/>
</dbReference>
<keyword evidence="2 3" id="KW-0378">Hydrolase</keyword>
<dbReference type="EMBL" id="BRLB01000030">
    <property type="protein sequence ID" value="GKX32273.1"/>
    <property type="molecule type" value="Genomic_DNA"/>
</dbReference>
<dbReference type="InterPro" id="IPR020476">
    <property type="entry name" value="Nudix_hydrolase"/>
</dbReference>
<dbReference type="Gene3D" id="3.90.79.10">
    <property type="entry name" value="Nucleoside Triphosphate Pyrophosphohydrolase"/>
    <property type="match status" value="1"/>
</dbReference>
<dbReference type="PROSITE" id="PS00893">
    <property type="entry name" value="NUDIX_BOX"/>
    <property type="match status" value="1"/>
</dbReference>
<dbReference type="PANTHER" id="PTHR43046">
    <property type="entry name" value="GDP-MANNOSE MANNOSYL HYDROLASE"/>
    <property type="match status" value="1"/>
</dbReference>
<dbReference type="PRINTS" id="PR00502">
    <property type="entry name" value="NUDIXFAMILY"/>
</dbReference>
<dbReference type="Proteomes" id="UP001144256">
    <property type="component" value="Unassembled WGS sequence"/>
</dbReference>
<comment type="similarity">
    <text evidence="3">Belongs to the Nudix hydrolase family.</text>
</comment>
<dbReference type="PANTHER" id="PTHR43046:SF14">
    <property type="entry name" value="MUTT_NUDIX FAMILY PROTEIN"/>
    <property type="match status" value="1"/>
</dbReference>
<evidence type="ECO:0000256" key="1">
    <source>
        <dbReference type="ARBA" id="ARBA00001946"/>
    </source>
</evidence>
<comment type="caution">
    <text evidence="5">The sequence shown here is derived from an EMBL/GenBank/DDBJ whole genome shotgun (WGS) entry which is preliminary data.</text>
</comment>
<dbReference type="CDD" id="cd04699">
    <property type="entry name" value="NUDIX_MutT_Nudt1"/>
    <property type="match status" value="1"/>
</dbReference>
<dbReference type="RefSeq" id="WP_281819747.1">
    <property type="nucleotide sequence ID" value="NZ_BRLB01000030.1"/>
</dbReference>
<dbReference type="PROSITE" id="PS51462">
    <property type="entry name" value="NUDIX"/>
    <property type="match status" value="1"/>
</dbReference>
<dbReference type="AlphaFoldDB" id="A0A9W5YHA7"/>
<sequence>MKQFFFSTKALIIDGDKFLAMYKIIDGNKWWDLPGGRMEFGETAEETLAREIREELGVQIKPIKLIDTWNYMPSEEFQTVGVIYHSKIVSGEITISEEHDGYKWINIKDIGVVGGFTREAFVERMKSWDWNSVMDDSITFRNELL</sequence>
<evidence type="ECO:0000313" key="6">
    <source>
        <dbReference type="Proteomes" id="UP001144256"/>
    </source>
</evidence>
<gene>
    <name evidence="5" type="ORF">SH1V18_47530</name>
</gene>
<evidence type="ECO:0000256" key="2">
    <source>
        <dbReference type="ARBA" id="ARBA00022801"/>
    </source>
</evidence>
<organism evidence="5 6">
    <name type="scientific">Vallitalea longa</name>
    <dbReference type="NCBI Taxonomy" id="2936439"/>
    <lineage>
        <taxon>Bacteria</taxon>
        <taxon>Bacillati</taxon>
        <taxon>Bacillota</taxon>
        <taxon>Clostridia</taxon>
        <taxon>Lachnospirales</taxon>
        <taxon>Vallitaleaceae</taxon>
        <taxon>Vallitalea</taxon>
    </lineage>
</organism>
<name>A0A9W5YHA7_9FIRM</name>
<accession>A0A9W5YHA7</accession>
<dbReference type="InterPro" id="IPR000086">
    <property type="entry name" value="NUDIX_hydrolase_dom"/>
</dbReference>
<keyword evidence="6" id="KW-1185">Reference proteome</keyword>
<comment type="cofactor">
    <cofactor evidence="1">
        <name>Mg(2+)</name>
        <dbReference type="ChEBI" id="CHEBI:18420"/>
    </cofactor>
</comment>
<evidence type="ECO:0000313" key="5">
    <source>
        <dbReference type="EMBL" id="GKX32273.1"/>
    </source>
</evidence>
<feature type="domain" description="Nudix hydrolase" evidence="4">
    <location>
        <begin position="3"/>
        <end position="127"/>
    </location>
</feature>
<evidence type="ECO:0000259" key="4">
    <source>
        <dbReference type="PROSITE" id="PS51462"/>
    </source>
</evidence>
<dbReference type="Pfam" id="PF00293">
    <property type="entry name" value="NUDIX"/>
    <property type="match status" value="1"/>
</dbReference>
<dbReference type="InterPro" id="IPR015797">
    <property type="entry name" value="NUDIX_hydrolase-like_dom_sf"/>
</dbReference>
<dbReference type="InterPro" id="IPR020084">
    <property type="entry name" value="NUDIX_hydrolase_CS"/>
</dbReference>
<dbReference type="SUPFAM" id="SSF55811">
    <property type="entry name" value="Nudix"/>
    <property type="match status" value="1"/>
</dbReference>
<proteinExistence type="inferred from homology"/>
<reference evidence="5" key="1">
    <citation type="submission" date="2022-06" db="EMBL/GenBank/DDBJ databases">
        <title>Vallitalea longa sp. nov., an anaerobic bacterium isolated from marine sediment.</title>
        <authorList>
            <person name="Hirano S."/>
            <person name="Terahara T."/>
            <person name="Mori K."/>
            <person name="Hamada M."/>
            <person name="Matsumoto R."/>
            <person name="Kobayashi T."/>
        </authorList>
    </citation>
    <scope>NUCLEOTIDE SEQUENCE</scope>
    <source>
        <strain evidence="5">SH18-1</strain>
    </source>
</reference>
<evidence type="ECO:0000256" key="3">
    <source>
        <dbReference type="RuleBase" id="RU003476"/>
    </source>
</evidence>
<protein>
    <submittedName>
        <fullName evidence="5">DNA mismatch repair protein MutT</fullName>
    </submittedName>
</protein>